<gene>
    <name evidence="1" type="ORF">XB16_1356</name>
</gene>
<protein>
    <submittedName>
        <fullName evidence="1">Uncharacterized protein</fullName>
    </submittedName>
</protein>
<evidence type="ECO:0000313" key="1">
    <source>
        <dbReference type="EMBL" id="AVQ11688.1"/>
    </source>
</evidence>
<accession>A0A2P1QRZ8</accession>
<evidence type="ECO:0000313" key="2">
    <source>
        <dbReference type="Proteomes" id="UP000033961"/>
    </source>
</evidence>
<organism evidence="1 2">
    <name type="scientific">Leptospira santarosai</name>
    <dbReference type="NCBI Taxonomy" id="28183"/>
    <lineage>
        <taxon>Bacteria</taxon>
        <taxon>Pseudomonadati</taxon>
        <taxon>Spirochaetota</taxon>
        <taxon>Spirochaetia</taxon>
        <taxon>Leptospirales</taxon>
        <taxon>Leptospiraceae</taxon>
        <taxon>Leptospira</taxon>
    </lineage>
</organism>
<sequence>MNEKIIKKAEGLSLQYDSEKDRLTFFLGFVEGYKHLKGTGSGEIYEAGKAYGAREFHEMTSRREDRAFRKAMKQKYNHTNQERIK</sequence>
<name>A0A2P1QRZ8_9LEPT</name>
<dbReference type="Proteomes" id="UP000033961">
    <property type="component" value="Chromosome I"/>
</dbReference>
<reference evidence="1 2" key="1">
    <citation type="journal article" date="2015" name="Genome Announc.">
        <title>Draft Genome Sequences of Leptospira santarosai Strains U160, U164, and U233, Isolated from Asymptomatic Cattle.</title>
        <authorList>
            <person name="Kremer F.S."/>
            <person name="Eslabao M.R."/>
            <person name="Provisor M."/>
            <person name="Woloski R.D."/>
            <person name="Ramires O.V."/>
            <person name="Moreno L.Z."/>
            <person name="Moreno A.M."/>
            <person name="Hamond C."/>
            <person name="Lilenbaum W."/>
            <person name="Dellagostin O.A."/>
        </authorList>
    </citation>
    <scope>NUCLEOTIDE SEQUENCE [LARGE SCALE GENOMIC DNA]</scope>
    <source>
        <strain evidence="1 2">U160</strain>
    </source>
</reference>
<dbReference type="EMBL" id="CP027843">
    <property type="protein sequence ID" value="AVQ11688.1"/>
    <property type="molecule type" value="Genomic_DNA"/>
</dbReference>
<dbReference type="AlphaFoldDB" id="A0A2P1QRZ8"/>
<proteinExistence type="predicted"/>